<gene>
    <name evidence="1" type="ORF">E2562_036646</name>
</gene>
<protein>
    <submittedName>
        <fullName evidence="1">Uncharacterized protein</fullName>
    </submittedName>
</protein>
<dbReference type="Proteomes" id="UP000479710">
    <property type="component" value="Unassembled WGS sequence"/>
</dbReference>
<keyword evidence="2" id="KW-1185">Reference proteome</keyword>
<organism evidence="1 2">
    <name type="scientific">Oryza meyeriana var. granulata</name>
    <dbReference type="NCBI Taxonomy" id="110450"/>
    <lineage>
        <taxon>Eukaryota</taxon>
        <taxon>Viridiplantae</taxon>
        <taxon>Streptophyta</taxon>
        <taxon>Embryophyta</taxon>
        <taxon>Tracheophyta</taxon>
        <taxon>Spermatophyta</taxon>
        <taxon>Magnoliopsida</taxon>
        <taxon>Liliopsida</taxon>
        <taxon>Poales</taxon>
        <taxon>Poaceae</taxon>
        <taxon>BOP clade</taxon>
        <taxon>Oryzoideae</taxon>
        <taxon>Oryzeae</taxon>
        <taxon>Oryzinae</taxon>
        <taxon>Oryza</taxon>
        <taxon>Oryza meyeriana</taxon>
    </lineage>
</organism>
<dbReference type="AlphaFoldDB" id="A0A6G1DCQ9"/>
<proteinExistence type="predicted"/>
<sequence>MPEQYAMAFGRMMEALEKMLVSLEEKSRAEAKFVAAAAKYIFACFVSRDPNFRLKPVEEGIQAASELAANTIRELVHDRAQPRHQP</sequence>
<accession>A0A6G1DCQ9</accession>
<reference evidence="1 2" key="1">
    <citation type="submission" date="2019-11" db="EMBL/GenBank/DDBJ databases">
        <title>Whole genome sequence of Oryza granulata.</title>
        <authorList>
            <person name="Li W."/>
        </authorList>
    </citation>
    <scope>NUCLEOTIDE SEQUENCE [LARGE SCALE GENOMIC DNA]</scope>
    <source>
        <strain evidence="2">cv. Menghai</strain>
        <tissue evidence="1">Leaf</tissue>
    </source>
</reference>
<evidence type="ECO:0000313" key="2">
    <source>
        <dbReference type="Proteomes" id="UP000479710"/>
    </source>
</evidence>
<comment type="caution">
    <text evidence="1">The sequence shown here is derived from an EMBL/GenBank/DDBJ whole genome shotgun (WGS) entry which is preliminary data.</text>
</comment>
<evidence type="ECO:0000313" key="1">
    <source>
        <dbReference type="EMBL" id="KAF0909503.1"/>
    </source>
</evidence>
<dbReference type="EMBL" id="SPHZ02000007">
    <property type="protein sequence ID" value="KAF0909503.1"/>
    <property type="molecule type" value="Genomic_DNA"/>
</dbReference>
<name>A0A6G1DCQ9_9ORYZ</name>